<dbReference type="Pfam" id="PF20150">
    <property type="entry name" value="2EXR"/>
    <property type="match status" value="1"/>
</dbReference>
<proteinExistence type="predicted"/>
<evidence type="ECO:0000313" key="3">
    <source>
        <dbReference type="Proteomes" id="UP001305779"/>
    </source>
</evidence>
<protein>
    <recommendedName>
        <fullName evidence="1">2EXR domain-containing protein</fullName>
    </recommendedName>
</protein>
<sequence length="160" mass="19043">MPVPWDDPYPIAKHNASSPLLKLPAELRIEIYKYCLVESDRINVNVPFSRFAHRIYRHSPHLKVQPPELFRVSRQIRQETIPIYFRHNEFRVFALNYDVVPYAKFLRWHLAYGKPEGLTLRYVGRPDWGNLVKWLKLAYLGKCAPPEKREGFWADARRNV</sequence>
<dbReference type="InterPro" id="IPR038883">
    <property type="entry name" value="AN11006-like"/>
</dbReference>
<keyword evidence="3" id="KW-1185">Reference proteome</keyword>
<dbReference type="PANTHER" id="PTHR42085">
    <property type="entry name" value="F-BOX DOMAIN-CONTAINING PROTEIN"/>
    <property type="match status" value="1"/>
</dbReference>
<gene>
    <name evidence="2" type="ORF">PRZ48_012599</name>
</gene>
<evidence type="ECO:0000313" key="2">
    <source>
        <dbReference type="EMBL" id="KAK4496619.1"/>
    </source>
</evidence>
<dbReference type="Proteomes" id="UP001305779">
    <property type="component" value="Unassembled WGS sequence"/>
</dbReference>
<evidence type="ECO:0000259" key="1">
    <source>
        <dbReference type="Pfam" id="PF20150"/>
    </source>
</evidence>
<dbReference type="InterPro" id="IPR045518">
    <property type="entry name" value="2EXR"/>
</dbReference>
<name>A0ABR0E5L7_ZASCE</name>
<organism evidence="2 3">
    <name type="scientific">Zasmidium cellare</name>
    <name type="common">Wine cellar mold</name>
    <name type="synonym">Racodium cellare</name>
    <dbReference type="NCBI Taxonomy" id="395010"/>
    <lineage>
        <taxon>Eukaryota</taxon>
        <taxon>Fungi</taxon>
        <taxon>Dikarya</taxon>
        <taxon>Ascomycota</taxon>
        <taxon>Pezizomycotina</taxon>
        <taxon>Dothideomycetes</taxon>
        <taxon>Dothideomycetidae</taxon>
        <taxon>Mycosphaerellales</taxon>
        <taxon>Mycosphaerellaceae</taxon>
        <taxon>Zasmidium</taxon>
    </lineage>
</organism>
<reference evidence="2 3" key="1">
    <citation type="journal article" date="2023" name="G3 (Bethesda)">
        <title>A chromosome-level genome assembly of Zasmidium syzygii isolated from banana leaves.</title>
        <authorList>
            <person name="van Westerhoven A.C."/>
            <person name="Mehrabi R."/>
            <person name="Talebi R."/>
            <person name="Steentjes M.B.F."/>
            <person name="Corcolon B."/>
            <person name="Chong P.A."/>
            <person name="Kema G.H.J."/>
            <person name="Seidl M.F."/>
        </authorList>
    </citation>
    <scope>NUCLEOTIDE SEQUENCE [LARGE SCALE GENOMIC DNA]</scope>
    <source>
        <strain evidence="2 3">P124</strain>
    </source>
</reference>
<accession>A0ABR0E5L7</accession>
<comment type="caution">
    <text evidence="2">The sequence shown here is derived from an EMBL/GenBank/DDBJ whole genome shotgun (WGS) entry which is preliminary data.</text>
</comment>
<feature type="domain" description="2EXR" evidence="1">
    <location>
        <begin position="22"/>
        <end position="87"/>
    </location>
</feature>
<dbReference type="EMBL" id="JAXOVC010000010">
    <property type="protein sequence ID" value="KAK4496619.1"/>
    <property type="molecule type" value="Genomic_DNA"/>
</dbReference>
<dbReference type="PANTHER" id="PTHR42085:SF1">
    <property type="entry name" value="F-BOX DOMAIN-CONTAINING PROTEIN"/>
    <property type="match status" value="1"/>
</dbReference>